<dbReference type="InterPro" id="IPR013783">
    <property type="entry name" value="Ig-like_fold"/>
</dbReference>
<gene>
    <name evidence="2" type="ORF">ASU31_15265</name>
</gene>
<dbReference type="SUPFAM" id="SSF49785">
    <property type="entry name" value="Galactose-binding domain-like"/>
    <property type="match status" value="1"/>
</dbReference>
<proteinExistence type="predicted"/>
<dbReference type="GO" id="GO:0030247">
    <property type="term" value="F:polysaccharide binding"/>
    <property type="evidence" value="ECO:0007669"/>
    <property type="project" value="InterPro"/>
</dbReference>
<dbReference type="EMBL" id="LMZQ01000011">
    <property type="protein sequence ID" value="KRT15212.1"/>
    <property type="molecule type" value="Genomic_DNA"/>
</dbReference>
<dbReference type="AlphaFoldDB" id="A0A0T5VMV8"/>
<dbReference type="Pfam" id="PF18329">
    <property type="entry name" value="SGBP_B_XBD"/>
    <property type="match status" value="1"/>
</dbReference>
<dbReference type="Gene3D" id="2.60.120.430">
    <property type="entry name" value="Galactose-binding lectin"/>
    <property type="match status" value="1"/>
</dbReference>
<evidence type="ECO:0000313" key="3">
    <source>
        <dbReference type="Proteomes" id="UP000051950"/>
    </source>
</evidence>
<dbReference type="Gene3D" id="2.60.40.10">
    <property type="entry name" value="Immunoglobulins"/>
    <property type="match status" value="2"/>
</dbReference>
<dbReference type="SUPFAM" id="SSF81296">
    <property type="entry name" value="E set domains"/>
    <property type="match status" value="1"/>
</dbReference>
<keyword evidence="3" id="KW-1185">Reference proteome</keyword>
<dbReference type="Proteomes" id="UP000051950">
    <property type="component" value="Unassembled WGS sequence"/>
</dbReference>
<comment type="caution">
    <text evidence="2">The sequence shown here is derived from an EMBL/GenBank/DDBJ whole genome shotgun (WGS) entry which is preliminary data.</text>
</comment>
<sequence length="403" mass="43249">MKKLLNRANSHLLLVLIAIIFFIQQGCKKETSSSSSGSPEITGIRNYVASPGDSLITRVGTGKWIVITGKNLRGALQIYFNGVKGSFNDSWFSDTSAIVLMPAVIAFPTVEPSQLNTIRYVTTHGETTFSFPIVAPAPTITGISNESANPGDSVRINGLNFFFIKRVNYAGQDVTAFTGSNDGTSISLVVPAGLTNGGIVTVVTKAGEAKTFYNVHDYATGMLNNYDDVNTLAWGSDVSNSAVNYPGHTGNYGVMKASKVPAGNGSWWEGGRSMNTNSVQWVPTANLSDSLSHYALKFEIAVNKPWVNGTLQVVKDFAFNYAAVYRPWKNVNGSSTPFKTNGWQTVAIPLSNFLNNGLPASNLTALVGAQGNGAINFTFINDGTTMVENFEAAVDNIRVVRIK</sequence>
<dbReference type="InterPro" id="IPR014756">
    <property type="entry name" value="Ig_E-set"/>
</dbReference>
<dbReference type="InterPro" id="IPR008979">
    <property type="entry name" value="Galactose-bd-like_sf"/>
</dbReference>
<feature type="domain" description="Surface glycan-binding protein B xyloglucan binding" evidence="1">
    <location>
        <begin position="219"/>
        <end position="401"/>
    </location>
</feature>
<evidence type="ECO:0000259" key="1">
    <source>
        <dbReference type="Pfam" id="PF18329"/>
    </source>
</evidence>
<dbReference type="RefSeq" id="WP_057933152.1">
    <property type="nucleotide sequence ID" value="NZ_LMZQ01000011.1"/>
</dbReference>
<dbReference type="InterPro" id="IPR040475">
    <property type="entry name" value="SGBP_B_XBD"/>
</dbReference>
<protein>
    <recommendedName>
        <fullName evidence="1">Surface glycan-binding protein B xyloglucan binding domain-containing protein</fullName>
    </recommendedName>
</protein>
<organism evidence="2 3">
    <name type="scientific">Pedobacter ginsenosidimutans</name>
    <dbReference type="NCBI Taxonomy" id="687842"/>
    <lineage>
        <taxon>Bacteria</taxon>
        <taxon>Pseudomonadati</taxon>
        <taxon>Bacteroidota</taxon>
        <taxon>Sphingobacteriia</taxon>
        <taxon>Sphingobacteriales</taxon>
        <taxon>Sphingobacteriaceae</taxon>
        <taxon>Pedobacter</taxon>
    </lineage>
</organism>
<dbReference type="STRING" id="687842.ASU31_15265"/>
<reference evidence="2 3" key="1">
    <citation type="submission" date="2015-11" db="EMBL/GenBank/DDBJ databases">
        <title>Sequence of Pedobacter ginsenosidimutans.</title>
        <authorList>
            <person name="Carson E."/>
            <person name="Keyser V."/>
            <person name="Newman J."/>
            <person name="Miller J."/>
        </authorList>
    </citation>
    <scope>NUCLEOTIDE SEQUENCE [LARGE SCALE GENOMIC DNA]</scope>
    <source>
        <strain evidence="2 3">KACC 14530</strain>
    </source>
</reference>
<evidence type="ECO:0000313" key="2">
    <source>
        <dbReference type="EMBL" id="KRT15212.1"/>
    </source>
</evidence>
<name>A0A0T5VMV8_9SPHI</name>
<dbReference type="OrthoDB" id="660167at2"/>
<accession>A0A0T5VMV8</accession>